<dbReference type="InterPro" id="IPR004701">
    <property type="entry name" value="PTS_EIIA_man-typ"/>
</dbReference>
<reference evidence="3" key="2">
    <citation type="submission" date="2023-10" db="EMBL/GenBank/DDBJ databases">
        <authorList>
            <person name="Khurajog B."/>
        </authorList>
    </citation>
    <scope>NUCLEOTIDE SEQUENCE</scope>
    <source>
        <strain evidence="3">BF14</strain>
    </source>
</reference>
<evidence type="ECO:0000313" key="3">
    <source>
        <dbReference type="EMBL" id="MDV2912296.1"/>
    </source>
</evidence>
<accession>A0AAW8YRM6</accession>
<gene>
    <name evidence="3" type="ORF">R0H03_10705</name>
</gene>
<comment type="caution">
    <text evidence="3">The sequence shown here is derived from an EMBL/GenBank/DDBJ whole genome shotgun (WGS) entry which is preliminary data.</text>
</comment>
<dbReference type="AlphaFoldDB" id="A0AAW8YRM6"/>
<evidence type="ECO:0000259" key="2">
    <source>
        <dbReference type="PROSITE" id="PS51096"/>
    </source>
</evidence>
<dbReference type="GO" id="GO:0009401">
    <property type="term" value="P:phosphoenolpyruvate-dependent sugar phosphotransferase system"/>
    <property type="evidence" value="ECO:0007669"/>
    <property type="project" value="InterPro"/>
</dbReference>
<dbReference type="PANTHER" id="PTHR33799:SF1">
    <property type="entry name" value="PTS SYSTEM MANNOSE-SPECIFIC EIIAB COMPONENT-RELATED"/>
    <property type="match status" value="1"/>
</dbReference>
<dbReference type="SUPFAM" id="SSF53062">
    <property type="entry name" value="PTS system fructose IIA component-like"/>
    <property type="match status" value="1"/>
</dbReference>
<evidence type="ECO:0000256" key="1">
    <source>
        <dbReference type="ARBA" id="ARBA00022679"/>
    </source>
</evidence>
<dbReference type="RefSeq" id="WP_002829811.1">
    <property type="nucleotide sequence ID" value="NZ_CAXSXJ010000013.1"/>
</dbReference>
<dbReference type="GO" id="GO:0016020">
    <property type="term" value="C:membrane"/>
    <property type="evidence" value="ECO:0007669"/>
    <property type="project" value="InterPro"/>
</dbReference>
<dbReference type="InterPro" id="IPR036662">
    <property type="entry name" value="PTS_EIIA_man-typ_sf"/>
</dbReference>
<dbReference type="EMBL" id="JAWJAX010000024">
    <property type="protein sequence ID" value="MDV2912296.1"/>
    <property type="molecule type" value="Genomic_DNA"/>
</dbReference>
<protein>
    <recommendedName>
        <fullName evidence="2">PTS EIIA type-4 domain-containing protein</fullName>
    </recommendedName>
</protein>
<sequence length="142" mass="15882">MEVVLASHSYLAKGMYETVSLIMGEQTHLHYLTAYVEEGVDFKDQLVALTKSIKNEQIIFVSDVIGGSVNNELVNFVKSNCNYFLVSGMNLPFILELLTYTNELKNESVNQVIDNLKTTVDVGRAGLKVVELDDDPISEEDF</sequence>
<dbReference type="Proteomes" id="UP001280415">
    <property type="component" value="Unassembled WGS sequence"/>
</dbReference>
<dbReference type="GO" id="GO:0016740">
    <property type="term" value="F:transferase activity"/>
    <property type="evidence" value="ECO:0007669"/>
    <property type="project" value="UniProtKB-KW"/>
</dbReference>
<evidence type="ECO:0000313" key="4">
    <source>
        <dbReference type="Proteomes" id="UP001280415"/>
    </source>
</evidence>
<name>A0AAW8YRM6_PEDAC</name>
<dbReference type="Pfam" id="PF03610">
    <property type="entry name" value="EIIA-man"/>
    <property type="match status" value="1"/>
</dbReference>
<dbReference type="InterPro" id="IPR051471">
    <property type="entry name" value="Bacterial_PTS_sugar_comp"/>
</dbReference>
<keyword evidence="1" id="KW-0808">Transferase</keyword>
<organism evidence="3 4">
    <name type="scientific">Pediococcus acidilactici</name>
    <dbReference type="NCBI Taxonomy" id="1254"/>
    <lineage>
        <taxon>Bacteria</taxon>
        <taxon>Bacillati</taxon>
        <taxon>Bacillota</taxon>
        <taxon>Bacilli</taxon>
        <taxon>Lactobacillales</taxon>
        <taxon>Lactobacillaceae</taxon>
        <taxon>Pediococcus</taxon>
        <taxon>Pediococcus acidilactici group</taxon>
    </lineage>
</organism>
<dbReference type="PROSITE" id="PS51096">
    <property type="entry name" value="PTS_EIIA_TYPE_4"/>
    <property type="match status" value="1"/>
</dbReference>
<feature type="domain" description="PTS EIIA type-4" evidence="2">
    <location>
        <begin position="1"/>
        <end position="127"/>
    </location>
</feature>
<dbReference type="Gene3D" id="3.40.50.510">
    <property type="entry name" value="Phosphotransferase system, mannose-type IIA component"/>
    <property type="match status" value="1"/>
</dbReference>
<dbReference type="PANTHER" id="PTHR33799">
    <property type="entry name" value="PTS PERMEASE-RELATED-RELATED"/>
    <property type="match status" value="1"/>
</dbReference>
<dbReference type="GeneID" id="57365419"/>
<proteinExistence type="predicted"/>
<reference evidence="3" key="1">
    <citation type="journal article" date="2023" name="PeerJ">
        <title>Selection and evaluation of lactic acid bacteria from chicken feces in Thailand as potential probiotics.</title>
        <authorList>
            <person name="Khurajog B."/>
            <person name="Disastra Y."/>
            <person name="Lawwyne L.D."/>
            <person name="Sirichokchatchawan W."/>
            <person name="Niyomtham W."/>
            <person name="Yindee J."/>
            <person name="Hampson D.J."/>
            <person name="Prapasarakul N."/>
        </authorList>
    </citation>
    <scope>NUCLEOTIDE SEQUENCE</scope>
    <source>
        <strain evidence="3">BF14</strain>
    </source>
</reference>